<proteinExistence type="predicted"/>
<dbReference type="PANTHER" id="PTHR42663:SF4">
    <property type="entry name" value="SLL1036 PROTEIN"/>
    <property type="match status" value="1"/>
</dbReference>
<dbReference type="EMBL" id="CP061839">
    <property type="protein sequence ID" value="QOW61879.1"/>
    <property type="molecule type" value="Genomic_DNA"/>
</dbReference>
<dbReference type="AlphaFoldDB" id="A0A7S7AXK6"/>
<gene>
    <name evidence="2" type="ORF">IFE08_05835</name>
</gene>
<dbReference type="InterPro" id="IPR001279">
    <property type="entry name" value="Metallo-B-lactamas"/>
</dbReference>
<dbReference type="Gene3D" id="3.60.15.10">
    <property type="entry name" value="Ribonuclease Z/Hydroxyacylglutathione hydrolase-like"/>
    <property type="match status" value="1"/>
</dbReference>
<feature type="domain" description="Metallo-beta-lactamase" evidence="1">
    <location>
        <begin position="61"/>
        <end position="256"/>
    </location>
</feature>
<dbReference type="CDD" id="cd07715">
    <property type="entry name" value="TaR3-like_MBL-fold"/>
    <property type="match status" value="1"/>
</dbReference>
<dbReference type="GeneID" id="301090105"/>
<protein>
    <submittedName>
        <fullName evidence="2">MBL fold metallo-hydrolase</fullName>
    </submittedName>
</protein>
<dbReference type="Pfam" id="PF12706">
    <property type="entry name" value="Lactamase_B_2"/>
    <property type="match status" value="1"/>
</dbReference>
<dbReference type="Proteomes" id="UP000593915">
    <property type="component" value="Chromosome"/>
</dbReference>
<dbReference type="GO" id="GO:0016787">
    <property type="term" value="F:hydrolase activity"/>
    <property type="evidence" value="ECO:0007669"/>
    <property type="project" value="UniProtKB-KW"/>
</dbReference>
<sequence>MRVKFWGVRGSIPSPLTPSQIESKIAAVVQRIQAKDIKNQDSREKFLASLPKWLFGTIGANTSCVEVETAKGHHIIFDAGTGIRELGIDLTKRPDYGKNNIYHLFISHFHWDHIQGLPFFNPAYDPRSTIIVHSTRKDCKKFLEEQMKYPYFPISMLGEDGFAANFEFRYIEPNQKYVEIGDAKVGWHRVRHPGGCTAYSVIENGKKIIYSTDTELRPRDFEKNEQNTEFYTDAEMLIIDAQYTLTDSIQKEGWGHSTFSVAIDFASGWNIKRLILFHHEPTYNDKKVFSLKQSADWYHDYSKGHLIDKNIEIFIAQEGRSFLL</sequence>
<organism evidence="2 3">
    <name type="scientific">Treponema pedis</name>
    <dbReference type="NCBI Taxonomy" id="409322"/>
    <lineage>
        <taxon>Bacteria</taxon>
        <taxon>Pseudomonadati</taxon>
        <taxon>Spirochaetota</taxon>
        <taxon>Spirochaetia</taxon>
        <taxon>Spirochaetales</taxon>
        <taxon>Treponemataceae</taxon>
        <taxon>Treponema</taxon>
    </lineage>
</organism>
<dbReference type="RefSeq" id="WP_020965341.1">
    <property type="nucleotide sequence ID" value="NZ_CP045670.1"/>
</dbReference>
<dbReference type="SUPFAM" id="SSF56281">
    <property type="entry name" value="Metallo-hydrolase/oxidoreductase"/>
    <property type="match status" value="1"/>
</dbReference>
<accession>A0A7S7AXK6</accession>
<evidence type="ECO:0000313" key="3">
    <source>
        <dbReference type="Proteomes" id="UP000593915"/>
    </source>
</evidence>
<dbReference type="SMART" id="SM00849">
    <property type="entry name" value="Lactamase_B"/>
    <property type="match status" value="1"/>
</dbReference>
<evidence type="ECO:0000313" key="2">
    <source>
        <dbReference type="EMBL" id="QOW61879.1"/>
    </source>
</evidence>
<evidence type="ECO:0000259" key="1">
    <source>
        <dbReference type="SMART" id="SM00849"/>
    </source>
</evidence>
<dbReference type="PANTHER" id="PTHR42663">
    <property type="entry name" value="HYDROLASE C777.06C-RELATED-RELATED"/>
    <property type="match status" value="1"/>
</dbReference>
<reference evidence="2 3" key="1">
    <citation type="submission" date="2020-09" db="EMBL/GenBank/DDBJ databases">
        <title>Characterization of Treponema spp. from bovine digital dermatitis in Korea.</title>
        <authorList>
            <person name="Espiritu H.M."/>
            <person name="Cho Y.I."/>
            <person name="Mamuad L."/>
        </authorList>
    </citation>
    <scope>NUCLEOTIDE SEQUENCE [LARGE SCALE GENOMIC DNA]</scope>
    <source>
        <strain evidence="2 3">KS1</strain>
    </source>
</reference>
<name>A0A7S7AXK6_9SPIR</name>
<dbReference type="InterPro" id="IPR036866">
    <property type="entry name" value="RibonucZ/Hydroxyglut_hydro"/>
</dbReference>
<keyword evidence="2" id="KW-0378">Hydrolase</keyword>